<dbReference type="PANTHER" id="PTHR43399:SF4">
    <property type="entry name" value="CELL WALL-ASSOCIATED PROTEASE"/>
    <property type="match status" value="1"/>
</dbReference>
<evidence type="ECO:0000256" key="5">
    <source>
        <dbReference type="PROSITE-ProRule" id="PRU01240"/>
    </source>
</evidence>
<dbReference type="InterPro" id="IPR023827">
    <property type="entry name" value="Peptidase_S8_Asp-AS"/>
</dbReference>
<name>A0AAN6PD85_9PEZI</name>
<dbReference type="EMBL" id="MU854471">
    <property type="protein sequence ID" value="KAK4034628.1"/>
    <property type="molecule type" value="Genomic_DNA"/>
</dbReference>
<keyword evidence="2 5" id="KW-0645">Protease</keyword>
<evidence type="ECO:0000256" key="4">
    <source>
        <dbReference type="ARBA" id="ARBA00022825"/>
    </source>
</evidence>
<evidence type="ECO:0000313" key="9">
    <source>
        <dbReference type="Proteomes" id="UP001303115"/>
    </source>
</evidence>
<dbReference type="InterPro" id="IPR015500">
    <property type="entry name" value="Peptidase_S8_subtilisin-rel"/>
</dbReference>
<organism evidence="8 9">
    <name type="scientific">Parachaetomium inaequale</name>
    <dbReference type="NCBI Taxonomy" id="2588326"/>
    <lineage>
        <taxon>Eukaryota</taxon>
        <taxon>Fungi</taxon>
        <taxon>Dikarya</taxon>
        <taxon>Ascomycota</taxon>
        <taxon>Pezizomycotina</taxon>
        <taxon>Sordariomycetes</taxon>
        <taxon>Sordariomycetidae</taxon>
        <taxon>Sordariales</taxon>
        <taxon>Chaetomiaceae</taxon>
        <taxon>Parachaetomium</taxon>
    </lineage>
</organism>
<feature type="domain" description="Peptidase S8/S53" evidence="7">
    <location>
        <begin position="24"/>
        <end position="242"/>
    </location>
</feature>
<dbReference type="CDD" id="cd00306">
    <property type="entry name" value="Peptidases_S8_S53"/>
    <property type="match status" value="1"/>
</dbReference>
<dbReference type="AlphaFoldDB" id="A0AAN6PD85"/>
<dbReference type="Gene3D" id="3.40.50.200">
    <property type="entry name" value="Peptidase S8/S53 domain"/>
    <property type="match status" value="1"/>
</dbReference>
<dbReference type="PROSITE" id="PS00136">
    <property type="entry name" value="SUBTILASE_ASP"/>
    <property type="match status" value="1"/>
</dbReference>
<feature type="active site" description="Charge relay system" evidence="5">
    <location>
        <position position="227"/>
    </location>
</feature>
<dbReference type="InterPro" id="IPR036852">
    <property type="entry name" value="Peptidase_S8/S53_dom_sf"/>
</dbReference>
<evidence type="ECO:0000313" key="8">
    <source>
        <dbReference type="EMBL" id="KAK4034628.1"/>
    </source>
</evidence>
<feature type="active site" description="Charge relay system" evidence="5">
    <location>
        <position position="72"/>
    </location>
</feature>
<dbReference type="Proteomes" id="UP001303115">
    <property type="component" value="Unassembled WGS sequence"/>
</dbReference>
<gene>
    <name evidence="8" type="ORF">C8A01DRAFT_18586</name>
</gene>
<keyword evidence="9" id="KW-1185">Reference proteome</keyword>
<accession>A0AAN6PD85</accession>
<comment type="caution">
    <text evidence="8">The sequence shown here is derived from an EMBL/GenBank/DDBJ whole genome shotgun (WGS) entry which is preliminary data.</text>
</comment>
<feature type="active site" description="Charge relay system" evidence="5">
    <location>
        <position position="32"/>
    </location>
</feature>
<keyword evidence="3 5" id="KW-0378">Hydrolase</keyword>
<evidence type="ECO:0000259" key="7">
    <source>
        <dbReference type="Pfam" id="PF00082"/>
    </source>
</evidence>
<evidence type="ECO:0000256" key="1">
    <source>
        <dbReference type="ARBA" id="ARBA00011073"/>
    </source>
</evidence>
<dbReference type="PROSITE" id="PS51892">
    <property type="entry name" value="SUBTILASE"/>
    <property type="match status" value="1"/>
</dbReference>
<comment type="similarity">
    <text evidence="1 5 6">Belongs to the peptidase S8 family.</text>
</comment>
<proteinExistence type="inferred from homology"/>
<dbReference type="Pfam" id="PF00082">
    <property type="entry name" value="Peptidase_S8"/>
    <property type="match status" value="1"/>
</dbReference>
<keyword evidence="4 5" id="KW-0720">Serine protease</keyword>
<dbReference type="GO" id="GO:0004252">
    <property type="term" value="F:serine-type endopeptidase activity"/>
    <property type="evidence" value="ECO:0007669"/>
    <property type="project" value="UniProtKB-UniRule"/>
</dbReference>
<evidence type="ECO:0000256" key="2">
    <source>
        <dbReference type="ARBA" id="ARBA00022670"/>
    </source>
</evidence>
<dbReference type="InterPro" id="IPR000209">
    <property type="entry name" value="Peptidase_S8/S53_dom"/>
</dbReference>
<dbReference type="PRINTS" id="PR00723">
    <property type="entry name" value="SUBTILISIN"/>
</dbReference>
<evidence type="ECO:0000256" key="6">
    <source>
        <dbReference type="RuleBase" id="RU003355"/>
    </source>
</evidence>
<reference evidence="9" key="1">
    <citation type="journal article" date="2023" name="Mol. Phylogenet. Evol.">
        <title>Genome-scale phylogeny and comparative genomics of the fungal order Sordariales.</title>
        <authorList>
            <person name="Hensen N."/>
            <person name="Bonometti L."/>
            <person name="Westerberg I."/>
            <person name="Brannstrom I.O."/>
            <person name="Guillou S."/>
            <person name="Cros-Aarteil S."/>
            <person name="Calhoun S."/>
            <person name="Haridas S."/>
            <person name="Kuo A."/>
            <person name="Mondo S."/>
            <person name="Pangilinan J."/>
            <person name="Riley R."/>
            <person name="LaButti K."/>
            <person name="Andreopoulos B."/>
            <person name="Lipzen A."/>
            <person name="Chen C."/>
            <person name="Yan M."/>
            <person name="Daum C."/>
            <person name="Ng V."/>
            <person name="Clum A."/>
            <person name="Steindorff A."/>
            <person name="Ohm R.A."/>
            <person name="Martin F."/>
            <person name="Silar P."/>
            <person name="Natvig D.O."/>
            <person name="Lalanne C."/>
            <person name="Gautier V."/>
            <person name="Ament-Velasquez S.L."/>
            <person name="Kruys A."/>
            <person name="Hutchinson M.I."/>
            <person name="Powell A.J."/>
            <person name="Barry K."/>
            <person name="Miller A.N."/>
            <person name="Grigoriev I.V."/>
            <person name="Debuchy R."/>
            <person name="Gladieux P."/>
            <person name="Hiltunen Thoren M."/>
            <person name="Johannesson H."/>
        </authorList>
    </citation>
    <scope>NUCLEOTIDE SEQUENCE [LARGE SCALE GENOMIC DNA]</scope>
    <source>
        <strain evidence="9">CBS 284.82</strain>
    </source>
</reference>
<dbReference type="GO" id="GO:0006508">
    <property type="term" value="P:proteolysis"/>
    <property type="evidence" value="ECO:0007669"/>
    <property type="project" value="UniProtKB-KW"/>
</dbReference>
<dbReference type="InterPro" id="IPR023828">
    <property type="entry name" value="Peptidase_S8_Ser-AS"/>
</dbReference>
<dbReference type="PANTHER" id="PTHR43399">
    <property type="entry name" value="SUBTILISIN-RELATED"/>
    <property type="match status" value="1"/>
</dbReference>
<sequence>MHWFQLLDEKVYPILAKRRRAGDRAVKVAVLDTGINLTHERIQSHLDRHGSKIINCQDWTASQHGTDDRIGHGTAVCDVLLRTAKVHLYVGKVSDEAAFDKNVPARVAQVTPDGWNVDIIVLSLGFESEDKGIRDAICDASNKNVVILAAASNSGSIDSTKRVSFPARIHGRVIAVRSATGFGRRADSSPGRSDGDDNFAILGEGIEAAWPQHLNDGRPTRFVSGTSYATPLAAGVAALIMEFSIQKDKRGPNLKKEALDVLMSYRGVRKMFEFMSATQDNSVNVDCRMISPWRLFDPEMAYEGLAHVIEHQLKNAS</sequence>
<dbReference type="SUPFAM" id="SSF52743">
    <property type="entry name" value="Subtilisin-like"/>
    <property type="match status" value="1"/>
</dbReference>
<dbReference type="PROSITE" id="PS00138">
    <property type="entry name" value="SUBTILASE_SER"/>
    <property type="match status" value="1"/>
</dbReference>
<protein>
    <submittedName>
        <fullName evidence="8">Peptidase S8/S53 domain-containing protein</fullName>
    </submittedName>
</protein>
<dbReference type="InterPro" id="IPR051048">
    <property type="entry name" value="Peptidase_S8/S53_subtilisin"/>
</dbReference>
<evidence type="ECO:0000256" key="3">
    <source>
        <dbReference type="ARBA" id="ARBA00022801"/>
    </source>
</evidence>